<evidence type="ECO:0000313" key="4">
    <source>
        <dbReference type="EMBL" id="MFC5498387.1"/>
    </source>
</evidence>
<keyword evidence="3 4" id="KW-0808">Transferase</keyword>
<comment type="caution">
    <text evidence="4">The sequence shown here is derived from an EMBL/GenBank/DDBJ whole genome shotgun (WGS) entry which is preliminary data.</text>
</comment>
<comment type="similarity">
    <text evidence="1">Belongs to the glycosyltransferase 2 family.</text>
</comment>
<dbReference type="PANTHER" id="PTHR43179:SF12">
    <property type="entry name" value="GALACTOFURANOSYLTRANSFERASE GLFT2"/>
    <property type="match status" value="1"/>
</dbReference>
<reference evidence="5" key="1">
    <citation type="journal article" date="2019" name="Int. J. Syst. Evol. Microbiol.">
        <title>The Global Catalogue of Microorganisms (GCM) 10K type strain sequencing project: providing services to taxonomists for standard genome sequencing and annotation.</title>
        <authorList>
            <consortium name="The Broad Institute Genomics Platform"/>
            <consortium name="The Broad Institute Genome Sequencing Center for Infectious Disease"/>
            <person name="Wu L."/>
            <person name="Ma J."/>
        </authorList>
    </citation>
    <scope>NUCLEOTIDE SEQUENCE [LARGE SCALE GENOMIC DNA]</scope>
    <source>
        <strain evidence="5">CCUG 57401</strain>
    </source>
</reference>
<accession>A0ABW0NEH5</accession>
<evidence type="ECO:0000313" key="5">
    <source>
        <dbReference type="Proteomes" id="UP001596037"/>
    </source>
</evidence>
<keyword evidence="5" id="KW-1185">Reference proteome</keyword>
<sequence length="284" mass="31130">MQTIAVLMTCHNRREKTLACLDALFGSDRVIDAAFEVFLVDDGSTDGTGDAVKASYPAVHVITGDGNLYWNGGMRVAFGGAMQTGFDFYLWLNDDTVLYPDAMDALLALANAENRIRQKPVIIVGTTQDAPGGGPTYGGLCRKSIWRPLKHSITFSQTEPTPCETMNGNCVLVPSAVATQLGNLEPAFVHAMGDIDYGLRATKAGFPLVVLPRYVGVCSHNPVTNTFLDGRLSRRDRWAKIMSLKGLPPKQWYVLVRRHAGLMWPLLFVWPYIRVALGVGGKRK</sequence>
<gene>
    <name evidence="4" type="ORF">ACFPOE_12655</name>
</gene>
<organism evidence="4 5">
    <name type="scientific">Caenimonas terrae</name>
    <dbReference type="NCBI Taxonomy" id="696074"/>
    <lineage>
        <taxon>Bacteria</taxon>
        <taxon>Pseudomonadati</taxon>
        <taxon>Pseudomonadota</taxon>
        <taxon>Betaproteobacteria</taxon>
        <taxon>Burkholderiales</taxon>
        <taxon>Comamonadaceae</taxon>
        <taxon>Caenimonas</taxon>
    </lineage>
</organism>
<dbReference type="Proteomes" id="UP001596037">
    <property type="component" value="Unassembled WGS sequence"/>
</dbReference>
<dbReference type="GO" id="GO:0016757">
    <property type="term" value="F:glycosyltransferase activity"/>
    <property type="evidence" value="ECO:0007669"/>
    <property type="project" value="UniProtKB-KW"/>
</dbReference>
<evidence type="ECO:0000256" key="3">
    <source>
        <dbReference type="ARBA" id="ARBA00022679"/>
    </source>
</evidence>
<keyword evidence="2 4" id="KW-0328">Glycosyltransferase</keyword>
<dbReference type="PANTHER" id="PTHR43179">
    <property type="entry name" value="RHAMNOSYLTRANSFERASE WBBL"/>
    <property type="match status" value="1"/>
</dbReference>
<dbReference type="SUPFAM" id="SSF53448">
    <property type="entry name" value="Nucleotide-diphospho-sugar transferases"/>
    <property type="match status" value="1"/>
</dbReference>
<dbReference type="EC" id="2.4.-.-" evidence="4"/>
<evidence type="ECO:0000256" key="1">
    <source>
        <dbReference type="ARBA" id="ARBA00006739"/>
    </source>
</evidence>
<dbReference type="Gene3D" id="3.90.550.10">
    <property type="entry name" value="Spore Coat Polysaccharide Biosynthesis Protein SpsA, Chain A"/>
    <property type="match status" value="1"/>
</dbReference>
<dbReference type="RefSeq" id="WP_376850441.1">
    <property type="nucleotide sequence ID" value="NZ_JBHSMF010000006.1"/>
</dbReference>
<evidence type="ECO:0000256" key="2">
    <source>
        <dbReference type="ARBA" id="ARBA00022676"/>
    </source>
</evidence>
<dbReference type="InterPro" id="IPR029044">
    <property type="entry name" value="Nucleotide-diphossugar_trans"/>
</dbReference>
<name>A0ABW0NEH5_9BURK</name>
<proteinExistence type="inferred from homology"/>
<dbReference type="Pfam" id="PF13641">
    <property type="entry name" value="Glyco_tranf_2_3"/>
    <property type="match status" value="1"/>
</dbReference>
<protein>
    <submittedName>
        <fullName evidence="4">Glycosyltransferase family 2 protein</fullName>
        <ecNumber evidence="4">2.4.-.-</ecNumber>
    </submittedName>
</protein>
<dbReference type="EMBL" id="JBHSMF010000006">
    <property type="protein sequence ID" value="MFC5498387.1"/>
    <property type="molecule type" value="Genomic_DNA"/>
</dbReference>